<feature type="transmembrane region" description="Helical" evidence="8">
    <location>
        <begin position="28"/>
        <end position="49"/>
    </location>
</feature>
<keyword evidence="3" id="KW-1003">Cell membrane</keyword>
<dbReference type="GO" id="GO:0005886">
    <property type="term" value="C:plasma membrane"/>
    <property type="evidence" value="ECO:0007669"/>
    <property type="project" value="UniProtKB-SubCell"/>
</dbReference>
<keyword evidence="4 8" id="KW-0812">Transmembrane</keyword>
<dbReference type="Proteomes" id="UP000004892">
    <property type="component" value="Unassembled WGS sequence"/>
</dbReference>
<dbReference type="STRING" id="742817.HMPREF9449_00717"/>
<feature type="transmembrane region" description="Helical" evidence="8">
    <location>
        <begin position="217"/>
        <end position="236"/>
    </location>
</feature>
<dbReference type="PATRIC" id="fig|742817.3.peg.768"/>
<dbReference type="eggNOG" id="COG4413">
    <property type="taxonomic scope" value="Bacteria"/>
</dbReference>
<evidence type="ECO:0000256" key="8">
    <source>
        <dbReference type="SAM" id="Phobius"/>
    </source>
</evidence>
<accession>H1DEN1</accession>
<feature type="transmembrane region" description="Helical" evidence="8">
    <location>
        <begin position="186"/>
        <end position="210"/>
    </location>
</feature>
<feature type="transmembrane region" description="Helical" evidence="8">
    <location>
        <begin position="270"/>
        <end position="287"/>
    </location>
</feature>
<protein>
    <submittedName>
        <fullName evidence="9">Urea transporter</fullName>
    </submittedName>
</protein>
<comment type="subcellular location">
    <subcellularLocation>
        <location evidence="1">Cell membrane</location>
        <topology evidence="1">Multi-pass membrane protein</topology>
    </subcellularLocation>
</comment>
<organism evidence="9 10">
    <name type="scientific">Odoribacter laneus YIT 12061</name>
    <dbReference type="NCBI Taxonomy" id="742817"/>
    <lineage>
        <taxon>Bacteria</taxon>
        <taxon>Pseudomonadati</taxon>
        <taxon>Bacteroidota</taxon>
        <taxon>Bacteroidia</taxon>
        <taxon>Bacteroidales</taxon>
        <taxon>Odoribacteraceae</taxon>
        <taxon>Odoribacter</taxon>
    </lineage>
</organism>
<evidence type="ECO:0000313" key="9">
    <source>
        <dbReference type="EMBL" id="EHP49931.1"/>
    </source>
</evidence>
<dbReference type="GeneID" id="98068342"/>
<gene>
    <name evidence="9" type="ORF">HMPREF9449_00717</name>
</gene>
<evidence type="ECO:0000256" key="4">
    <source>
        <dbReference type="ARBA" id="ARBA00022692"/>
    </source>
</evidence>
<reference evidence="9 10" key="1">
    <citation type="submission" date="2012-01" db="EMBL/GenBank/DDBJ databases">
        <title>The Genome Sequence of Odoribacter laneus YIT 12061.</title>
        <authorList>
            <consortium name="The Broad Institute Genome Sequencing Platform"/>
            <person name="Earl A."/>
            <person name="Ward D."/>
            <person name="Feldgarden M."/>
            <person name="Gevers D."/>
            <person name="Morotomi M."/>
            <person name="Young S.K."/>
            <person name="Zeng Q."/>
            <person name="Gargeya S."/>
            <person name="Fitzgerald M."/>
            <person name="Haas B."/>
            <person name="Abouelleil A."/>
            <person name="Alvarado L."/>
            <person name="Arachchi H.M."/>
            <person name="Berlin A."/>
            <person name="Chapman S.B."/>
            <person name="Gearin G."/>
            <person name="Goldberg J."/>
            <person name="Griggs A."/>
            <person name="Gujja S."/>
            <person name="Hansen M."/>
            <person name="Heiman D."/>
            <person name="Howarth C."/>
            <person name="Larimer J."/>
            <person name="Lui A."/>
            <person name="MacDonald P.J.P."/>
            <person name="McCowen C."/>
            <person name="Montmayeur A."/>
            <person name="Murphy C."/>
            <person name="Neiman D."/>
            <person name="Pearson M."/>
            <person name="Priest M."/>
            <person name="Roberts A."/>
            <person name="Saif S."/>
            <person name="Shea T."/>
            <person name="Sisk P."/>
            <person name="Stolte C."/>
            <person name="Sykes S."/>
            <person name="Wortman J."/>
            <person name="Nusbaum C."/>
            <person name="Birren B."/>
        </authorList>
    </citation>
    <scope>NUCLEOTIDE SEQUENCE [LARGE SCALE GENOMIC DNA]</scope>
    <source>
        <strain evidence="9 10">YIT 12061</strain>
    </source>
</reference>
<feature type="transmembrane region" description="Helical" evidence="8">
    <location>
        <begin position="107"/>
        <end position="125"/>
    </location>
</feature>
<dbReference type="InterPro" id="IPR017807">
    <property type="entry name" value="Urea_transporter_bac"/>
</dbReference>
<comment type="caution">
    <text evidence="9">The sequence shown here is derived from an EMBL/GenBank/DDBJ whole genome shotgun (WGS) entry which is preliminary data.</text>
</comment>
<feature type="site" description="Important for channel permeability" evidence="7">
    <location>
        <position position="300"/>
    </location>
</feature>
<dbReference type="Pfam" id="PF03253">
    <property type="entry name" value="UT"/>
    <property type="match status" value="1"/>
</dbReference>
<dbReference type="InterPro" id="IPR004937">
    <property type="entry name" value="Urea_transporter"/>
</dbReference>
<evidence type="ECO:0000313" key="10">
    <source>
        <dbReference type="Proteomes" id="UP000004892"/>
    </source>
</evidence>
<dbReference type="GO" id="GO:0015204">
    <property type="term" value="F:urea transmembrane transporter activity"/>
    <property type="evidence" value="ECO:0007669"/>
    <property type="project" value="InterPro"/>
</dbReference>
<dbReference type="EMBL" id="ADMC01000008">
    <property type="protein sequence ID" value="EHP49931.1"/>
    <property type="molecule type" value="Genomic_DNA"/>
</dbReference>
<evidence type="ECO:0000256" key="2">
    <source>
        <dbReference type="ARBA" id="ARBA00005914"/>
    </source>
</evidence>
<evidence type="ECO:0000256" key="7">
    <source>
        <dbReference type="PIRSR" id="PIRSR016502-1"/>
    </source>
</evidence>
<feature type="transmembrane region" description="Helical" evidence="8">
    <location>
        <begin position="55"/>
        <end position="74"/>
    </location>
</feature>
<evidence type="ECO:0000256" key="3">
    <source>
        <dbReference type="ARBA" id="ARBA00022475"/>
    </source>
</evidence>
<evidence type="ECO:0000256" key="5">
    <source>
        <dbReference type="ARBA" id="ARBA00022989"/>
    </source>
</evidence>
<feature type="transmembrane region" description="Helical" evidence="8">
    <location>
        <begin position="137"/>
        <end position="156"/>
    </location>
</feature>
<proteinExistence type="inferred from homology"/>
<dbReference type="NCBIfam" id="TIGR03441">
    <property type="entry name" value="urea_trans_yut"/>
    <property type="match status" value="1"/>
</dbReference>
<dbReference type="RefSeq" id="WP_009135865.1">
    <property type="nucleotide sequence ID" value="NZ_JH594596.1"/>
</dbReference>
<sequence>METTTTPKLPAVFSPGFFKLYFKGMGQVMFQGNIWTGIFFLAGIFYGAYEAHMPAVAWGAVVGTFMSTLTGYLLKYPAEKGLDGLWGFNGILVGCALPTFIGNVPLMWLAIVIFSSMTTWVMVGLNHLLAPYKVSSFTFPFVLTTWFVLLAARIMHGLPDSGLGAPELPGNFSTAFDTSFKSLVIYWLRGISQVFLINSWVTGVFFLVGLFISSRWAAIWAAIGSALALCIAILYQCNGGDIANGLFGFSPVLTAIALGTTFYHVNWRTAIWALLGIFATVFIQAGMDTFFAPVGIPTLTGPFCVATWLFLWPHLNLDKKILQQG</sequence>
<dbReference type="PANTHER" id="PTHR10464">
    <property type="entry name" value="UREA TRANSPORTER"/>
    <property type="match status" value="1"/>
</dbReference>
<dbReference type="HOGENOM" id="CLU_047509_0_1_10"/>
<dbReference type="Gene3D" id="1.10.3430.10">
    <property type="entry name" value="Ammonium transporter AmtB like domains"/>
    <property type="match status" value="1"/>
</dbReference>
<evidence type="ECO:0000256" key="1">
    <source>
        <dbReference type="ARBA" id="ARBA00004651"/>
    </source>
</evidence>
<comment type="similarity">
    <text evidence="2">Belongs to the urea transporter family.</text>
</comment>
<feature type="transmembrane region" description="Helical" evidence="8">
    <location>
        <begin position="242"/>
        <end position="263"/>
    </location>
</feature>
<dbReference type="AlphaFoldDB" id="H1DEN1"/>
<keyword evidence="6 8" id="KW-0472">Membrane</keyword>
<dbReference type="PANTHER" id="PTHR10464:SF4">
    <property type="entry name" value="UREA TRANSPORTER"/>
    <property type="match status" value="1"/>
</dbReference>
<dbReference type="PIRSF" id="PIRSF016502">
    <property type="entry name" value="Urea_transporter"/>
    <property type="match status" value="1"/>
</dbReference>
<feature type="transmembrane region" description="Helical" evidence="8">
    <location>
        <begin position="293"/>
        <end position="312"/>
    </location>
</feature>
<keyword evidence="5 8" id="KW-1133">Transmembrane helix</keyword>
<dbReference type="InterPro" id="IPR029020">
    <property type="entry name" value="Ammonium/urea_transptr"/>
</dbReference>
<keyword evidence="10" id="KW-1185">Reference proteome</keyword>
<evidence type="ECO:0000256" key="6">
    <source>
        <dbReference type="ARBA" id="ARBA00023136"/>
    </source>
</evidence>
<name>H1DEN1_9BACT</name>